<protein>
    <submittedName>
        <fullName evidence="1">Uncharacterized protein</fullName>
    </submittedName>
</protein>
<proteinExistence type="predicted"/>
<comment type="caution">
    <text evidence="1">The sequence shown here is derived from an EMBL/GenBank/DDBJ whole genome shotgun (WGS) entry which is preliminary data.</text>
</comment>
<evidence type="ECO:0000313" key="1">
    <source>
        <dbReference type="EMBL" id="NIY46354.1"/>
    </source>
</evidence>
<accession>A0ABX0VGY7</accession>
<reference evidence="1 2" key="1">
    <citation type="journal article" date="2020" name="Microorganisms">
        <title>Polyphasic Characterisation of Cedecea colo sp. nov., a New Enteric Bacterium Isolated from the Koala Hindgut.</title>
        <authorList>
            <person name="Boath J.M."/>
            <person name="Dakhal S."/>
            <person name="Van T.T.H."/>
            <person name="Moore R.J."/>
            <person name="Dekiwadia C."/>
            <person name="Macreadie I.G."/>
        </authorList>
    </citation>
    <scope>NUCLEOTIDE SEQUENCE [LARGE SCALE GENOMIC DNA]</scope>
    <source>
        <strain evidence="1 2">ZA</strain>
    </source>
</reference>
<name>A0ABX0VGY7_9ENTR</name>
<evidence type="ECO:0000313" key="2">
    <source>
        <dbReference type="Proteomes" id="UP000697927"/>
    </source>
</evidence>
<dbReference type="RefSeq" id="WP_167606327.1">
    <property type="nucleotide sequence ID" value="NZ_SOYS01000001.1"/>
</dbReference>
<keyword evidence="2" id="KW-1185">Reference proteome</keyword>
<dbReference type="Proteomes" id="UP000697927">
    <property type="component" value="Unassembled WGS sequence"/>
</dbReference>
<sequence length="216" mass="25363">MPRHRKPRLFTSLSRRKRRKQVIVLKNLIRKERSRCGGIFYDECEFTRFNEASGNIWAWSDIYFTGQDPAVFWNAEIITAQMAFNDAVHSRAFNEAYIRLSEQEREREFKPETRPDYNAKGEIVSHTLVARKAREYAAFDGLTFSQYVRKREQEIARDDPPVIYPRYQYLPAYAYGLGLRIIVAASSLSQQVIEEAIGDFRSRGEREWCSSRPVSF</sequence>
<gene>
    <name evidence="1" type="ORF">E2L00_02160</name>
</gene>
<dbReference type="EMBL" id="SOYS01000001">
    <property type="protein sequence ID" value="NIY46354.1"/>
    <property type="molecule type" value="Genomic_DNA"/>
</dbReference>
<organism evidence="1 2">
    <name type="scientific">Cedecea colo</name>
    <dbReference type="NCBI Taxonomy" id="2552946"/>
    <lineage>
        <taxon>Bacteria</taxon>
        <taxon>Pseudomonadati</taxon>
        <taxon>Pseudomonadota</taxon>
        <taxon>Gammaproteobacteria</taxon>
        <taxon>Enterobacterales</taxon>
        <taxon>Enterobacteriaceae</taxon>
        <taxon>Cedecea</taxon>
    </lineage>
</organism>